<sequence>MLNGAPWPYLNVEPCKCRFRLLDGSPDRSCKITVGRSNRNGVAMVLSESVVPSLIYSNQQHPNKLTMILGIAERYEVIMGFSFYAGQKPYNEERLQLFLQRGLRRGQPCHGNQCRRHGWQHYLQRTRSQF</sequence>
<accession>A0A292PU18</accession>
<evidence type="ECO:0000313" key="1">
    <source>
        <dbReference type="EMBL" id="CUS10195.1"/>
    </source>
</evidence>
<keyword evidence="2" id="KW-1185">Reference proteome</keyword>
<organism evidence="1 2">
    <name type="scientific">Tuber aestivum</name>
    <name type="common">summer truffle</name>
    <dbReference type="NCBI Taxonomy" id="59557"/>
    <lineage>
        <taxon>Eukaryota</taxon>
        <taxon>Fungi</taxon>
        <taxon>Dikarya</taxon>
        <taxon>Ascomycota</taxon>
        <taxon>Pezizomycotina</taxon>
        <taxon>Pezizomycetes</taxon>
        <taxon>Pezizales</taxon>
        <taxon>Tuberaceae</taxon>
        <taxon>Tuber</taxon>
    </lineage>
</organism>
<proteinExistence type="predicted"/>
<dbReference type="Proteomes" id="UP001412239">
    <property type="component" value="Unassembled WGS sequence"/>
</dbReference>
<dbReference type="InterPro" id="IPR008972">
    <property type="entry name" value="Cupredoxin"/>
</dbReference>
<name>A0A292PU18_9PEZI</name>
<dbReference type="AlphaFoldDB" id="A0A292PU18"/>
<dbReference type="EMBL" id="LN891054">
    <property type="protein sequence ID" value="CUS10195.1"/>
    <property type="molecule type" value="Genomic_DNA"/>
</dbReference>
<dbReference type="Gene3D" id="2.60.40.420">
    <property type="entry name" value="Cupredoxins - blue copper proteins"/>
    <property type="match status" value="1"/>
</dbReference>
<protein>
    <submittedName>
        <fullName evidence="1">Uncharacterized protein</fullName>
    </submittedName>
</protein>
<reference evidence="1" key="1">
    <citation type="submission" date="2015-10" db="EMBL/GenBank/DDBJ databases">
        <authorList>
            <person name="Regsiter A."/>
            <person name="william w."/>
        </authorList>
    </citation>
    <scope>NUCLEOTIDE SEQUENCE</scope>
    <source>
        <strain evidence="1">Montdore</strain>
    </source>
</reference>
<feature type="non-terminal residue" evidence="1">
    <location>
        <position position="130"/>
    </location>
</feature>
<gene>
    <name evidence="1" type="ORF">GSTUAT00005742001</name>
</gene>
<evidence type="ECO:0000313" key="2">
    <source>
        <dbReference type="Proteomes" id="UP001412239"/>
    </source>
</evidence>